<dbReference type="Proteomes" id="UP000596660">
    <property type="component" value="Unplaced"/>
</dbReference>
<accession>A0A803LCU3</accession>
<dbReference type="OMA" id="RNCAMAS"/>
<dbReference type="PANTHER" id="PTHR37176:SF1">
    <property type="entry name" value="PROTEIN DOUBLE-STRAND BREAK FORMATION"/>
    <property type="match status" value="1"/>
</dbReference>
<dbReference type="GeneID" id="110684171"/>
<dbReference type="KEGG" id="cqi:110684171"/>
<dbReference type="InterPro" id="IPR044969">
    <property type="entry name" value="DFO"/>
</dbReference>
<evidence type="ECO:0000313" key="1">
    <source>
        <dbReference type="EnsemblPlants" id="AUR62009682-RA:cds"/>
    </source>
</evidence>
<gene>
    <name evidence="1" type="primary">LOC110684171</name>
</gene>
<dbReference type="AlphaFoldDB" id="A0A803LCU3"/>
<reference evidence="1" key="2">
    <citation type="submission" date="2021-03" db="UniProtKB">
        <authorList>
            <consortium name="EnsemblPlants"/>
        </authorList>
    </citation>
    <scope>IDENTIFICATION</scope>
</reference>
<reference evidence="1" key="1">
    <citation type="journal article" date="2017" name="Nature">
        <title>The genome of Chenopodium quinoa.</title>
        <authorList>
            <person name="Jarvis D.E."/>
            <person name="Ho Y.S."/>
            <person name="Lightfoot D.J."/>
            <person name="Schmoeckel S.M."/>
            <person name="Li B."/>
            <person name="Borm T.J.A."/>
            <person name="Ohyanagi H."/>
            <person name="Mineta K."/>
            <person name="Michell C.T."/>
            <person name="Saber N."/>
            <person name="Kharbatia N.M."/>
            <person name="Rupper R.R."/>
            <person name="Sharp A.R."/>
            <person name="Dally N."/>
            <person name="Boughton B.A."/>
            <person name="Woo Y.H."/>
            <person name="Gao G."/>
            <person name="Schijlen E.G.W.M."/>
            <person name="Guo X."/>
            <person name="Momin A.A."/>
            <person name="Negrao S."/>
            <person name="Al-Babili S."/>
            <person name="Gehring C."/>
            <person name="Roessner U."/>
            <person name="Jung C."/>
            <person name="Murphy K."/>
            <person name="Arold S.T."/>
            <person name="Gojobori T."/>
            <person name="van der Linden C.G."/>
            <person name="van Loo E.N."/>
            <person name="Jellen E.N."/>
            <person name="Maughan P.J."/>
            <person name="Tester M."/>
        </authorList>
    </citation>
    <scope>NUCLEOTIDE SEQUENCE [LARGE SCALE GENOMIC DNA]</scope>
    <source>
        <strain evidence="1">cv. PI 614886</strain>
    </source>
</reference>
<keyword evidence="2" id="KW-1185">Reference proteome</keyword>
<proteinExistence type="predicted"/>
<organism evidence="1 2">
    <name type="scientific">Chenopodium quinoa</name>
    <name type="common">Quinoa</name>
    <dbReference type="NCBI Taxonomy" id="63459"/>
    <lineage>
        <taxon>Eukaryota</taxon>
        <taxon>Viridiplantae</taxon>
        <taxon>Streptophyta</taxon>
        <taxon>Embryophyta</taxon>
        <taxon>Tracheophyta</taxon>
        <taxon>Spermatophyta</taxon>
        <taxon>Magnoliopsida</taxon>
        <taxon>eudicotyledons</taxon>
        <taxon>Gunneridae</taxon>
        <taxon>Pentapetalae</taxon>
        <taxon>Caryophyllales</taxon>
        <taxon>Chenopodiaceae</taxon>
        <taxon>Chenopodioideae</taxon>
        <taxon>Atripliceae</taxon>
        <taxon>Chenopodium</taxon>
    </lineage>
</organism>
<evidence type="ECO:0000313" key="2">
    <source>
        <dbReference type="Proteomes" id="UP000596660"/>
    </source>
</evidence>
<dbReference type="GO" id="GO:0042138">
    <property type="term" value="P:meiotic DNA double-strand break formation"/>
    <property type="evidence" value="ECO:0007669"/>
    <property type="project" value="InterPro"/>
</dbReference>
<dbReference type="RefSeq" id="XP_021716273.1">
    <property type="nucleotide sequence ID" value="XM_021860581.1"/>
</dbReference>
<dbReference type="PANTHER" id="PTHR37176">
    <property type="entry name" value="F10K1.23"/>
    <property type="match status" value="1"/>
</dbReference>
<dbReference type="OrthoDB" id="1925581at2759"/>
<dbReference type="Gramene" id="AUR62009682-RA">
    <property type="protein sequence ID" value="AUR62009682-RA:cds"/>
    <property type="gene ID" value="AUR62009682"/>
</dbReference>
<dbReference type="EnsemblPlants" id="AUR62009682-RA">
    <property type="protein sequence ID" value="AUR62009682-RA:cds"/>
    <property type="gene ID" value="AUR62009682"/>
</dbReference>
<sequence>MADIFLPNHQLSLFFSQFKLRRFDDSTLRILELILSSKDVKLLLDFRSRLKEYLRSESLIVIHEASERSVEQKLLILDFLVRAFAIVGDVESCLAVRYEGLVMRDSWTINHPELRVLCCEWMNFAEDAFNNDFYSVTAKACEYALLCLNVKSDFNCDNLSESASTINRIQRLKDTAIRLSTCHSVQGQATEYMKKKTLCIKQSSLSKEAKCTASISFRDGIKQQNVRNLLLFKNQ</sequence>
<name>A0A803LCU3_CHEQI</name>
<protein>
    <submittedName>
        <fullName evidence="1">Uncharacterized protein</fullName>
    </submittedName>
</protein>